<dbReference type="InterPro" id="IPR001478">
    <property type="entry name" value="PDZ"/>
</dbReference>
<comment type="similarity">
    <text evidence="1">Belongs to the peptidase S1C family.</text>
</comment>
<dbReference type="PROSITE" id="PS50106">
    <property type="entry name" value="PDZ"/>
    <property type="match status" value="1"/>
</dbReference>
<dbReference type="EMBL" id="BARU01024677">
    <property type="protein sequence ID" value="GAH52037.1"/>
    <property type="molecule type" value="Genomic_DNA"/>
</dbReference>
<name>X1G490_9ZZZZ</name>
<comment type="caution">
    <text evidence="4">The sequence shown here is derived from an EMBL/GenBank/DDBJ whole genome shotgun (WGS) entry which is preliminary data.</text>
</comment>
<dbReference type="CDD" id="cd06779">
    <property type="entry name" value="cpPDZ_Deg_HtrA-like"/>
    <property type="match status" value="1"/>
</dbReference>
<sequence length="234" mass="24296">GFLGIEIHEVTEAEADQTGAEVGEGAYVSKVLAGMPAAEAGLRPGDVVLRVGDTPVHEPDDLIQIVQAAPVGEKVVLTVLRDGERRKIAVEVGRRPSPEALLASAEGGRWWRGMRVVPLSDELREQTGLEAGRQGVFVREVRDGSPAAAAEIVPGMVIDQVGPTKIASVREFAAATAEGKGPVFVHVAGAGIKIIKAPEKDAPDPGGSGENKDRPGGKGAGKKPDDKLKGGSRD</sequence>
<protein>
    <recommendedName>
        <fullName evidence="3">PDZ domain-containing protein</fullName>
    </recommendedName>
</protein>
<evidence type="ECO:0000259" key="3">
    <source>
        <dbReference type="PROSITE" id="PS50106"/>
    </source>
</evidence>
<evidence type="ECO:0000256" key="2">
    <source>
        <dbReference type="SAM" id="MobiDB-lite"/>
    </source>
</evidence>
<accession>X1G490</accession>
<dbReference type="AlphaFoldDB" id="X1G490"/>
<evidence type="ECO:0000313" key="4">
    <source>
        <dbReference type="EMBL" id="GAH52037.1"/>
    </source>
</evidence>
<dbReference type="SUPFAM" id="SSF50156">
    <property type="entry name" value="PDZ domain-like"/>
    <property type="match status" value="2"/>
</dbReference>
<dbReference type="SMART" id="SM00228">
    <property type="entry name" value="PDZ"/>
    <property type="match status" value="2"/>
</dbReference>
<evidence type="ECO:0000256" key="1">
    <source>
        <dbReference type="ARBA" id="ARBA00010541"/>
    </source>
</evidence>
<reference evidence="4" key="1">
    <citation type="journal article" date="2014" name="Front. Microbiol.">
        <title>High frequency of phylogenetically diverse reductive dehalogenase-homologous genes in deep subseafloor sedimentary metagenomes.</title>
        <authorList>
            <person name="Kawai M."/>
            <person name="Futagami T."/>
            <person name="Toyoda A."/>
            <person name="Takaki Y."/>
            <person name="Nishi S."/>
            <person name="Hori S."/>
            <person name="Arai W."/>
            <person name="Tsubouchi T."/>
            <person name="Morono Y."/>
            <person name="Uchiyama I."/>
            <person name="Ito T."/>
            <person name="Fujiyama A."/>
            <person name="Inagaki F."/>
            <person name="Takami H."/>
        </authorList>
    </citation>
    <scope>NUCLEOTIDE SEQUENCE</scope>
    <source>
        <strain evidence="4">Expedition CK06-06</strain>
    </source>
</reference>
<organism evidence="4">
    <name type="scientific">marine sediment metagenome</name>
    <dbReference type="NCBI Taxonomy" id="412755"/>
    <lineage>
        <taxon>unclassified sequences</taxon>
        <taxon>metagenomes</taxon>
        <taxon>ecological metagenomes</taxon>
    </lineage>
</organism>
<feature type="region of interest" description="Disordered" evidence="2">
    <location>
        <begin position="196"/>
        <end position="234"/>
    </location>
</feature>
<feature type="non-terminal residue" evidence="4">
    <location>
        <position position="1"/>
    </location>
</feature>
<feature type="compositionally biased region" description="Basic and acidic residues" evidence="2">
    <location>
        <begin position="210"/>
        <end position="234"/>
    </location>
</feature>
<dbReference type="InterPro" id="IPR036034">
    <property type="entry name" value="PDZ_sf"/>
</dbReference>
<dbReference type="Pfam" id="PF13180">
    <property type="entry name" value="PDZ_2"/>
    <property type="match status" value="1"/>
</dbReference>
<dbReference type="PANTHER" id="PTHR22939">
    <property type="entry name" value="SERINE PROTEASE FAMILY S1C HTRA-RELATED"/>
    <property type="match status" value="1"/>
</dbReference>
<proteinExistence type="inferred from homology"/>
<dbReference type="Gene3D" id="2.30.42.10">
    <property type="match status" value="2"/>
</dbReference>
<feature type="domain" description="PDZ" evidence="3">
    <location>
        <begin position="1"/>
        <end position="83"/>
    </location>
</feature>
<dbReference type="PANTHER" id="PTHR22939:SF129">
    <property type="entry name" value="SERINE PROTEASE HTRA2, MITOCHONDRIAL"/>
    <property type="match status" value="1"/>
</dbReference>
<gene>
    <name evidence="4" type="ORF">S03H2_39864</name>
</gene>